<evidence type="ECO:0000313" key="5">
    <source>
        <dbReference type="EMBL" id="CUQ88943.1"/>
    </source>
</evidence>
<dbReference type="OrthoDB" id="9799482at2"/>
<keyword evidence="5" id="KW-0670">Pyruvate</keyword>
<keyword evidence="3" id="KW-0804">Transcription</keyword>
<dbReference type="SMART" id="SM00345">
    <property type="entry name" value="HTH_GNTR"/>
    <property type="match status" value="1"/>
</dbReference>
<dbReference type="Pfam" id="PF07729">
    <property type="entry name" value="FCD"/>
    <property type="match status" value="1"/>
</dbReference>
<dbReference type="PRINTS" id="PR00035">
    <property type="entry name" value="HTHGNTR"/>
</dbReference>
<feature type="domain" description="HTH gntR-type" evidence="4">
    <location>
        <begin position="9"/>
        <end position="77"/>
    </location>
</feature>
<dbReference type="CDD" id="cd07377">
    <property type="entry name" value="WHTH_GntR"/>
    <property type="match status" value="1"/>
</dbReference>
<keyword evidence="2" id="KW-0238">DNA-binding</keyword>
<protein>
    <submittedName>
        <fullName evidence="5">Pyruvate dehydrogenase complex repressor</fullName>
    </submittedName>
</protein>
<dbReference type="InterPro" id="IPR011711">
    <property type="entry name" value="GntR_C"/>
</dbReference>
<dbReference type="SUPFAM" id="SSF48008">
    <property type="entry name" value="GntR ligand-binding domain-like"/>
    <property type="match status" value="1"/>
</dbReference>
<evidence type="ECO:0000256" key="1">
    <source>
        <dbReference type="ARBA" id="ARBA00023015"/>
    </source>
</evidence>
<dbReference type="InterPro" id="IPR036388">
    <property type="entry name" value="WH-like_DNA-bd_sf"/>
</dbReference>
<accession>A0A174ZNI4</accession>
<dbReference type="Proteomes" id="UP000078383">
    <property type="component" value="Unassembled WGS sequence"/>
</dbReference>
<evidence type="ECO:0000313" key="6">
    <source>
        <dbReference type="Proteomes" id="UP000078383"/>
    </source>
</evidence>
<evidence type="ECO:0000256" key="2">
    <source>
        <dbReference type="ARBA" id="ARBA00023125"/>
    </source>
</evidence>
<dbReference type="InterPro" id="IPR036390">
    <property type="entry name" value="WH_DNA-bd_sf"/>
</dbReference>
<proteinExistence type="predicted"/>
<dbReference type="Gene3D" id="1.20.120.530">
    <property type="entry name" value="GntR ligand-binding domain-like"/>
    <property type="match status" value="1"/>
</dbReference>
<keyword evidence="1" id="KW-0805">Transcription regulation</keyword>
<dbReference type="Pfam" id="PF00392">
    <property type="entry name" value="GntR"/>
    <property type="match status" value="1"/>
</dbReference>
<dbReference type="AlphaFoldDB" id="A0A174ZNI4"/>
<dbReference type="EMBL" id="CZBX01000008">
    <property type="protein sequence ID" value="CUQ88943.1"/>
    <property type="molecule type" value="Genomic_DNA"/>
</dbReference>
<reference evidence="5 6" key="1">
    <citation type="submission" date="2015-09" db="EMBL/GenBank/DDBJ databases">
        <authorList>
            <consortium name="Pathogen Informatics"/>
        </authorList>
    </citation>
    <scope>NUCLEOTIDE SEQUENCE [LARGE SCALE GENOMIC DNA]</scope>
    <source>
        <strain evidence="5 6">2789STDY5834889</strain>
    </source>
</reference>
<dbReference type="GO" id="GO:0003677">
    <property type="term" value="F:DNA binding"/>
    <property type="evidence" value="ECO:0007669"/>
    <property type="project" value="UniProtKB-KW"/>
</dbReference>
<dbReference type="SMART" id="SM00895">
    <property type="entry name" value="FCD"/>
    <property type="match status" value="1"/>
</dbReference>
<gene>
    <name evidence="5" type="primary">pdhR</name>
    <name evidence="5" type="ORF">ERS852502_01866</name>
</gene>
<dbReference type="GO" id="GO:0003700">
    <property type="term" value="F:DNA-binding transcription factor activity"/>
    <property type="evidence" value="ECO:0007669"/>
    <property type="project" value="InterPro"/>
</dbReference>
<dbReference type="RefSeq" id="WP_055172660.1">
    <property type="nucleotide sequence ID" value="NZ_CZBX01000008.1"/>
</dbReference>
<evidence type="ECO:0000256" key="3">
    <source>
        <dbReference type="ARBA" id="ARBA00023163"/>
    </source>
</evidence>
<name>A0A174ZNI4_9FIRM</name>
<dbReference type="PANTHER" id="PTHR43537:SF5">
    <property type="entry name" value="UXU OPERON TRANSCRIPTIONAL REGULATOR"/>
    <property type="match status" value="1"/>
</dbReference>
<dbReference type="PROSITE" id="PS50949">
    <property type="entry name" value="HTH_GNTR"/>
    <property type="match status" value="1"/>
</dbReference>
<dbReference type="SUPFAM" id="SSF46785">
    <property type="entry name" value="Winged helix' DNA-binding domain"/>
    <property type="match status" value="1"/>
</dbReference>
<dbReference type="Gene3D" id="1.10.10.10">
    <property type="entry name" value="Winged helix-like DNA-binding domain superfamily/Winged helix DNA-binding domain"/>
    <property type="match status" value="1"/>
</dbReference>
<sequence length="239" mass="27680">MEFQKISSPSLRDLFIEQLEHLILSGKLQVGEKLPSERQLAEMMQVSRAVVNSGISELEKKGFLTVKPRSGTYVADFRRKGTLDTLIAIMNYNGGHMRDQEIRSIFEVRIALDTLAAQLAIDTISDKNIQRLLEFVNQIRDAQDVTTAIKAAYEFQHEFALISGNTLIPLIFQSFRAPIFNMWERYCELYGIEELYRSNYKTWTYIRDRDTQGAIAWVQESMQDCIDGKHQIYYSNEFV</sequence>
<dbReference type="PANTHER" id="PTHR43537">
    <property type="entry name" value="TRANSCRIPTIONAL REGULATOR, GNTR FAMILY"/>
    <property type="match status" value="1"/>
</dbReference>
<evidence type="ECO:0000259" key="4">
    <source>
        <dbReference type="PROSITE" id="PS50949"/>
    </source>
</evidence>
<organism evidence="5 6">
    <name type="scientific">[Ruminococcus] torques</name>
    <dbReference type="NCBI Taxonomy" id="33039"/>
    <lineage>
        <taxon>Bacteria</taxon>
        <taxon>Bacillati</taxon>
        <taxon>Bacillota</taxon>
        <taxon>Clostridia</taxon>
        <taxon>Lachnospirales</taxon>
        <taxon>Lachnospiraceae</taxon>
        <taxon>Mediterraneibacter</taxon>
    </lineage>
</organism>
<dbReference type="InterPro" id="IPR000524">
    <property type="entry name" value="Tscrpt_reg_HTH_GntR"/>
</dbReference>
<dbReference type="InterPro" id="IPR008920">
    <property type="entry name" value="TF_FadR/GntR_C"/>
</dbReference>